<name>A0A9P9EVX1_9HYPO</name>
<organism evidence="2 3">
    <name type="scientific">Dactylonectria estremocensis</name>
    <dbReference type="NCBI Taxonomy" id="1079267"/>
    <lineage>
        <taxon>Eukaryota</taxon>
        <taxon>Fungi</taxon>
        <taxon>Dikarya</taxon>
        <taxon>Ascomycota</taxon>
        <taxon>Pezizomycotina</taxon>
        <taxon>Sordariomycetes</taxon>
        <taxon>Hypocreomycetidae</taxon>
        <taxon>Hypocreales</taxon>
        <taxon>Nectriaceae</taxon>
        <taxon>Dactylonectria</taxon>
    </lineage>
</organism>
<dbReference type="AlphaFoldDB" id="A0A9P9EVX1"/>
<dbReference type="Pfam" id="PF14420">
    <property type="entry name" value="Clr5"/>
    <property type="match status" value="1"/>
</dbReference>
<reference evidence="2" key="1">
    <citation type="journal article" date="2021" name="Nat. Commun.">
        <title>Genetic determinants of endophytism in the Arabidopsis root mycobiome.</title>
        <authorList>
            <person name="Mesny F."/>
            <person name="Miyauchi S."/>
            <person name="Thiergart T."/>
            <person name="Pickel B."/>
            <person name="Atanasova L."/>
            <person name="Karlsson M."/>
            <person name="Huettel B."/>
            <person name="Barry K.W."/>
            <person name="Haridas S."/>
            <person name="Chen C."/>
            <person name="Bauer D."/>
            <person name="Andreopoulos W."/>
            <person name="Pangilinan J."/>
            <person name="LaButti K."/>
            <person name="Riley R."/>
            <person name="Lipzen A."/>
            <person name="Clum A."/>
            <person name="Drula E."/>
            <person name="Henrissat B."/>
            <person name="Kohler A."/>
            <person name="Grigoriev I.V."/>
            <person name="Martin F.M."/>
            <person name="Hacquard S."/>
        </authorList>
    </citation>
    <scope>NUCLEOTIDE SEQUENCE</scope>
    <source>
        <strain evidence="2">MPI-CAGE-AT-0021</strain>
    </source>
</reference>
<dbReference type="InterPro" id="IPR025676">
    <property type="entry name" value="Clr5_dom"/>
</dbReference>
<accession>A0A9P9EVX1</accession>
<comment type="caution">
    <text evidence="2">The sequence shown here is derived from an EMBL/GenBank/DDBJ whole genome shotgun (WGS) entry which is preliminary data.</text>
</comment>
<proteinExistence type="predicted"/>
<gene>
    <name evidence="2" type="ORF">B0J13DRAFT_443133</name>
</gene>
<evidence type="ECO:0000259" key="1">
    <source>
        <dbReference type="Pfam" id="PF14420"/>
    </source>
</evidence>
<dbReference type="OrthoDB" id="539213at2759"/>
<feature type="domain" description="Clr5" evidence="1">
    <location>
        <begin position="23"/>
        <end position="81"/>
    </location>
</feature>
<evidence type="ECO:0000313" key="3">
    <source>
        <dbReference type="Proteomes" id="UP000717696"/>
    </source>
</evidence>
<protein>
    <recommendedName>
        <fullName evidence="1">Clr5 domain-containing protein</fullName>
    </recommendedName>
</protein>
<sequence>MNHALEVLLPKSDEDKFLDVAHKDRWTHLKPVIVKLYTGNYSAAGATATLDQVVQFMKTHYSFHAAPTEYPPRFRAWGISKRTVSSVKEDITSALGRRKRPGTSTSQVTVHQDDRKLPFDAKKLKRHLKGKKTSVEAIIPGLLSSWNLPYKAFISSIPKNPDHPSPFGRLGATPAWLDIQSPEALTPGREGAGPSPNMELVYEKTKQDNANLFLQGRLNELLVRMAKEDRITFVDYFHDFYMHGFLTAKQWDLKPLILDFPSNPSSPDRSSRMNTSAPPTLLCKWSVHVPHVPYNIETAPWHEAADSVAPRGSFVESLHQSMINSNFTNTLADDLPLAQEMVVRSLESDPNALELDAWKLAIMAANTQLLEDLFTNNSCRLPEKIDAIHAFHLAAAFIDGGSKCCEVITALSNFFDPAYAFYHNVDNFGHTILDAFMVSILRSHTSLIPEFVSYGFHSSGRFPGEEKDICGRWDADNPLIRQLFKDGFHRIPNKWKHPFCHTAVQAICHNIIAIFASPVSPKINALSGLFLRRCTECGMELKLGPLHVLIITAFYLAQSGMQGETLFGALAVMTCLLALGADDSLRVHVSVEEILEISGSGECRHSSLSALELMQAIPDTVVKGWTEDCQTGWICLLQTLVRAQTEKDWRQANNADERLGSDARESSAEDSLDDFAKHVCILGREFHDDWLELPCRGPGMGLLWATIQGELLTYRKVSERDAWISENFSMNALQIWLEGKSPEFLTPLVINQMLKEHTRCGWFLTYGVHPALSAVAQEICTQHFMNMDIYDRTSFLHQPDLMQLWEEIEAPEKHDA</sequence>
<dbReference type="Proteomes" id="UP000717696">
    <property type="component" value="Unassembled WGS sequence"/>
</dbReference>
<dbReference type="EMBL" id="JAGMUU010000009">
    <property type="protein sequence ID" value="KAH7145520.1"/>
    <property type="molecule type" value="Genomic_DNA"/>
</dbReference>
<evidence type="ECO:0000313" key="2">
    <source>
        <dbReference type="EMBL" id="KAH7145520.1"/>
    </source>
</evidence>
<keyword evidence="3" id="KW-1185">Reference proteome</keyword>